<evidence type="ECO:0008006" key="4">
    <source>
        <dbReference type="Google" id="ProtNLM"/>
    </source>
</evidence>
<name>A0AAV8ZLX8_9CUCU</name>
<gene>
    <name evidence="2" type="ORF">NQ314_004268</name>
</gene>
<dbReference type="EMBL" id="JANEYF010001270">
    <property type="protein sequence ID" value="KAJ8965256.1"/>
    <property type="molecule type" value="Genomic_DNA"/>
</dbReference>
<feature type="compositionally biased region" description="Basic and acidic residues" evidence="1">
    <location>
        <begin position="1"/>
        <end position="28"/>
    </location>
</feature>
<evidence type="ECO:0000313" key="2">
    <source>
        <dbReference type="EMBL" id="KAJ8965256.1"/>
    </source>
</evidence>
<feature type="compositionally biased region" description="Low complexity" evidence="1">
    <location>
        <begin position="32"/>
        <end position="46"/>
    </location>
</feature>
<protein>
    <recommendedName>
        <fullName evidence="4">Coatomer subunit delta</fullName>
    </recommendedName>
</protein>
<dbReference type="AlphaFoldDB" id="A0AAV8ZLX8"/>
<reference evidence="2" key="1">
    <citation type="journal article" date="2023" name="Insect Mol. Biol.">
        <title>Genome sequencing provides insights into the evolution of gene families encoding plant cell wall-degrading enzymes in longhorned beetles.</title>
        <authorList>
            <person name="Shin N.R."/>
            <person name="Okamura Y."/>
            <person name="Kirsch R."/>
            <person name="Pauchet Y."/>
        </authorList>
    </citation>
    <scope>NUCLEOTIDE SEQUENCE</scope>
    <source>
        <strain evidence="2">RBIC_L_NR</strain>
    </source>
</reference>
<sequence length="79" mass="8472">MLTQEREAKNKMREKAKELQRQKMEAAKKGIKSSFGSSAGFGSSSGYTPIPSVGDVANISNDVKPPSYSSAPIQLIITP</sequence>
<feature type="region of interest" description="Disordered" evidence="1">
    <location>
        <begin position="1"/>
        <end position="79"/>
    </location>
</feature>
<comment type="caution">
    <text evidence="2">The sequence shown here is derived from an EMBL/GenBank/DDBJ whole genome shotgun (WGS) entry which is preliminary data.</text>
</comment>
<dbReference type="Proteomes" id="UP001162156">
    <property type="component" value="Unassembled WGS sequence"/>
</dbReference>
<keyword evidence="3" id="KW-1185">Reference proteome</keyword>
<evidence type="ECO:0000256" key="1">
    <source>
        <dbReference type="SAM" id="MobiDB-lite"/>
    </source>
</evidence>
<accession>A0AAV8ZLX8</accession>
<organism evidence="2 3">
    <name type="scientific">Rhamnusium bicolor</name>
    <dbReference type="NCBI Taxonomy" id="1586634"/>
    <lineage>
        <taxon>Eukaryota</taxon>
        <taxon>Metazoa</taxon>
        <taxon>Ecdysozoa</taxon>
        <taxon>Arthropoda</taxon>
        <taxon>Hexapoda</taxon>
        <taxon>Insecta</taxon>
        <taxon>Pterygota</taxon>
        <taxon>Neoptera</taxon>
        <taxon>Endopterygota</taxon>
        <taxon>Coleoptera</taxon>
        <taxon>Polyphaga</taxon>
        <taxon>Cucujiformia</taxon>
        <taxon>Chrysomeloidea</taxon>
        <taxon>Cerambycidae</taxon>
        <taxon>Lepturinae</taxon>
        <taxon>Rhagiini</taxon>
        <taxon>Rhamnusium</taxon>
    </lineage>
</organism>
<proteinExistence type="predicted"/>
<evidence type="ECO:0000313" key="3">
    <source>
        <dbReference type="Proteomes" id="UP001162156"/>
    </source>
</evidence>